<dbReference type="AlphaFoldDB" id="A0A1Q3DX42"/>
<accession>A0A1Q3DX42</accession>
<comment type="caution">
    <text evidence="1">The sequence shown here is derived from an EMBL/GenBank/DDBJ whole genome shotgun (WGS) entry which is preliminary data.</text>
</comment>
<protein>
    <submittedName>
        <fullName evidence="1">Uncharacterized protein</fullName>
    </submittedName>
</protein>
<evidence type="ECO:0000313" key="2">
    <source>
        <dbReference type="Proteomes" id="UP000188533"/>
    </source>
</evidence>
<proteinExistence type="predicted"/>
<dbReference type="EMBL" id="BDGU01000012">
    <property type="protein sequence ID" value="GAV99298.1"/>
    <property type="molecule type" value="Genomic_DNA"/>
</dbReference>
<reference evidence="1 2" key="2">
    <citation type="submission" date="2017-02" db="EMBL/GenBank/DDBJ databases">
        <title>A genome survey and senescence transcriptome analysis in Lentinula edodes.</title>
        <authorList>
            <person name="Sakamoto Y."/>
            <person name="Nakade K."/>
            <person name="Sato S."/>
            <person name="Yoshida Y."/>
            <person name="Miyazaki K."/>
            <person name="Natsume S."/>
            <person name="Konno N."/>
        </authorList>
    </citation>
    <scope>NUCLEOTIDE SEQUENCE [LARGE SCALE GENOMIC DNA]</scope>
    <source>
        <strain evidence="1 2">NBRC 111202</strain>
    </source>
</reference>
<sequence length="67" mass="7646">MSRLASLVIPSPKQNKPVFDFDYQRSRTHANNLSSNCYLHKLNSVNSCELPIFYGSFKLQTTIIHAC</sequence>
<organism evidence="1 2">
    <name type="scientific">Lentinula edodes</name>
    <name type="common">Shiitake mushroom</name>
    <name type="synonym">Lentinus edodes</name>
    <dbReference type="NCBI Taxonomy" id="5353"/>
    <lineage>
        <taxon>Eukaryota</taxon>
        <taxon>Fungi</taxon>
        <taxon>Dikarya</taxon>
        <taxon>Basidiomycota</taxon>
        <taxon>Agaricomycotina</taxon>
        <taxon>Agaricomycetes</taxon>
        <taxon>Agaricomycetidae</taxon>
        <taxon>Agaricales</taxon>
        <taxon>Marasmiineae</taxon>
        <taxon>Omphalotaceae</taxon>
        <taxon>Lentinula</taxon>
    </lineage>
</organism>
<reference evidence="1 2" key="1">
    <citation type="submission" date="2016-08" db="EMBL/GenBank/DDBJ databases">
        <authorList>
            <consortium name="Lentinula edodes genome sequencing consortium"/>
            <person name="Sakamoto Y."/>
            <person name="Nakade K."/>
            <person name="Sato S."/>
            <person name="Yoshida Y."/>
            <person name="Miyazaki K."/>
            <person name="Natsume S."/>
            <person name="Konno N."/>
        </authorList>
    </citation>
    <scope>NUCLEOTIDE SEQUENCE [LARGE SCALE GENOMIC DNA]</scope>
    <source>
        <strain evidence="1 2">NBRC 111202</strain>
    </source>
</reference>
<keyword evidence="2" id="KW-1185">Reference proteome</keyword>
<evidence type="ECO:0000313" key="1">
    <source>
        <dbReference type="EMBL" id="GAV99298.1"/>
    </source>
</evidence>
<gene>
    <name evidence="1" type="ORF">LENED_000742</name>
</gene>
<name>A0A1Q3DX42_LENED</name>
<dbReference type="Proteomes" id="UP000188533">
    <property type="component" value="Unassembled WGS sequence"/>
</dbReference>